<evidence type="ECO:0000256" key="4">
    <source>
        <dbReference type="ARBA" id="ARBA00022692"/>
    </source>
</evidence>
<evidence type="ECO:0000256" key="5">
    <source>
        <dbReference type="ARBA" id="ARBA00022989"/>
    </source>
</evidence>
<dbReference type="Gene3D" id="1.20.1250.20">
    <property type="entry name" value="MFS general substrate transporter like domains"/>
    <property type="match status" value="1"/>
</dbReference>
<dbReference type="InterPro" id="IPR005828">
    <property type="entry name" value="MFS_sugar_transport-like"/>
</dbReference>
<dbReference type="FunFam" id="1.20.1250.20:FF:000117">
    <property type="entry name" value="MFS hexose transporter"/>
    <property type="match status" value="1"/>
</dbReference>
<dbReference type="PANTHER" id="PTHR48022">
    <property type="entry name" value="PLASTIDIC GLUCOSE TRANSPORTER 4"/>
    <property type="match status" value="1"/>
</dbReference>
<evidence type="ECO:0000256" key="2">
    <source>
        <dbReference type="ARBA" id="ARBA00010992"/>
    </source>
</evidence>
<protein>
    <submittedName>
        <fullName evidence="10">Sugar/inositol transporter</fullName>
    </submittedName>
</protein>
<dbReference type="GO" id="GO:0005351">
    <property type="term" value="F:carbohydrate:proton symporter activity"/>
    <property type="evidence" value="ECO:0007669"/>
    <property type="project" value="TreeGrafter"/>
</dbReference>
<keyword evidence="5 8" id="KW-1133">Transmembrane helix</keyword>
<feature type="transmembrane region" description="Helical" evidence="8">
    <location>
        <begin position="187"/>
        <end position="207"/>
    </location>
</feature>
<dbReference type="Proteomes" id="UP000053732">
    <property type="component" value="Unassembled WGS sequence"/>
</dbReference>
<name>A0A0G4PRR8_PENC3</name>
<comment type="similarity">
    <text evidence="2 7">Belongs to the major facilitator superfamily. Sugar transporter (TC 2.A.1.1) family.</text>
</comment>
<feature type="transmembrane region" description="Helical" evidence="8">
    <location>
        <begin position="101"/>
        <end position="121"/>
    </location>
</feature>
<evidence type="ECO:0000256" key="7">
    <source>
        <dbReference type="RuleBase" id="RU003346"/>
    </source>
</evidence>
<evidence type="ECO:0000256" key="8">
    <source>
        <dbReference type="SAM" id="Phobius"/>
    </source>
</evidence>
<reference evidence="10 11" key="1">
    <citation type="journal article" date="2014" name="Nat. Commun.">
        <title>Multiple recent horizontal transfers of a large genomic region in cheese making fungi.</title>
        <authorList>
            <person name="Cheeseman K."/>
            <person name="Ropars J."/>
            <person name="Renault P."/>
            <person name="Dupont J."/>
            <person name="Gouzy J."/>
            <person name="Branca A."/>
            <person name="Abraham A.L."/>
            <person name="Ceppi M."/>
            <person name="Conseiller E."/>
            <person name="Debuchy R."/>
            <person name="Malagnac F."/>
            <person name="Goarin A."/>
            <person name="Silar P."/>
            <person name="Lacoste S."/>
            <person name="Sallet E."/>
            <person name="Bensimon A."/>
            <person name="Giraud T."/>
            <person name="Brygoo Y."/>
        </authorList>
    </citation>
    <scope>NUCLEOTIDE SEQUENCE [LARGE SCALE GENOMIC DNA]</scope>
    <source>
        <strain evidence="11">FM 013</strain>
    </source>
</reference>
<dbReference type="GO" id="GO:0016020">
    <property type="term" value="C:membrane"/>
    <property type="evidence" value="ECO:0007669"/>
    <property type="project" value="UniProtKB-SubCell"/>
</dbReference>
<feature type="domain" description="Major facilitator superfamily (MFS) profile" evidence="9">
    <location>
        <begin position="60"/>
        <end position="496"/>
    </location>
</feature>
<dbReference type="PRINTS" id="PR00171">
    <property type="entry name" value="SUGRTRNSPORT"/>
</dbReference>
<feature type="transmembrane region" description="Helical" evidence="8">
    <location>
        <begin position="305"/>
        <end position="325"/>
    </location>
</feature>
<dbReference type="InterPro" id="IPR050360">
    <property type="entry name" value="MFS_Sugar_Transporters"/>
</dbReference>
<dbReference type="EMBL" id="HG793166">
    <property type="protein sequence ID" value="CRL29134.1"/>
    <property type="molecule type" value="Genomic_DNA"/>
</dbReference>
<dbReference type="AlphaFoldDB" id="A0A0G4PRR8"/>
<dbReference type="InterPro" id="IPR003663">
    <property type="entry name" value="Sugar/inositol_transpt"/>
</dbReference>
<dbReference type="InterPro" id="IPR036259">
    <property type="entry name" value="MFS_trans_sf"/>
</dbReference>
<keyword evidence="11" id="KW-1185">Reference proteome</keyword>
<evidence type="ECO:0000313" key="10">
    <source>
        <dbReference type="EMBL" id="CRL29134.1"/>
    </source>
</evidence>
<dbReference type="NCBIfam" id="TIGR00879">
    <property type="entry name" value="SP"/>
    <property type="match status" value="1"/>
</dbReference>
<evidence type="ECO:0000259" key="9">
    <source>
        <dbReference type="PROSITE" id="PS50850"/>
    </source>
</evidence>
<dbReference type="SUPFAM" id="SSF103473">
    <property type="entry name" value="MFS general substrate transporter"/>
    <property type="match status" value="1"/>
</dbReference>
<accession>A0A0G4PRR8</accession>
<feature type="transmembrane region" description="Helical" evidence="8">
    <location>
        <begin position="345"/>
        <end position="365"/>
    </location>
</feature>
<evidence type="ECO:0000313" key="11">
    <source>
        <dbReference type="Proteomes" id="UP000053732"/>
    </source>
</evidence>
<evidence type="ECO:0000256" key="1">
    <source>
        <dbReference type="ARBA" id="ARBA00004141"/>
    </source>
</evidence>
<proteinExistence type="inferred from homology"/>
<sequence length="538" mass="59771">MDALRMRLPAPRQAKLERQSAVIPNSEPAEQSLEVTFASLTKAEAPWYRVASRVKLYSLLFPAAVMAYATSGYDGSMMNSLQTVSYWEDCFGNPKGTQLGLMSAVMALGSICSTPLAPLAADTLGRRWGITIGSIIMAIGAIIQCERKNYDTFVGSRFLLGFGLTFCTTAAPTLVAELSHPKERPTITAICNTCWYLGSIIAAWVTFGARNIPSTWSWRIPALLQLVPSVLQLSTIWLLPESPRWLISHDRVEEALEILKRYHGDGHTTELVMLEYQEIREAIDQEKVSQQTTWKSMVQSSGNRYRISLVFCMGLFSQWSGNGLVSYYLSQVLNTVGVKNKDTQSLINGLINIWNWSIALFAANITDRVGRRPLFRISTIGMLVVFTAWTIASALFAQEGSNAAGIAVIALVFLYQACYCVAFSPLPVAYSVEIFPYSIRAKGMGVYVFSTKAAIFVNQYVNPIGLSSIGWRFHLVYVVILVIESIIAYGWFVETRGRSLEEIKEIFDGEEESVRLDKGDDETKEVVSHSENVSATLR</sequence>
<feature type="transmembrane region" description="Helical" evidence="8">
    <location>
        <begin position="156"/>
        <end position="175"/>
    </location>
</feature>
<gene>
    <name evidence="10" type="ORF">PCAMFM013_S033g000054</name>
</gene>
<comment type="subcellular location">
    <subcellularLocation>
        <location evidence="1">Membrane</location>
        <topology evidence="1">Multi-pass membrane protein</topology>
    </subcellularLocation>
</comment>
<feature type="transmembrane region" description="Helical" evidence="8">
    <location>
        <begin position="473"/>
        <end position="492"/>
    </location>
</feature>
<keyword evidence="6 8" id="KW-0472">Membrane</keyword>
<feature type="transmembrane region" description="Helical" evidence="8">
    <location>
        <begin position="377"/>
        <end position="397"/>
    </location>
</feature>
<dbReference type="PANTHER" id="PTHR48022:SF64">
    <property type="entry name" value="MAJOR FACILITATOR SUPERFAMILY (MFS) PROFILE DOMAIN-CONTAINING PROTEIN"/>
    <property type="match status" value="1"/>
</dbReference>
<keyword evidence="4 8" id="KW-0812">Transmembrane</keyword>
<feature type="transmembrane region" description="Helical" evidence="8">
    <location>
        <begin position="403"/>
        <end position="432"/>
    </location>
</feature>
<keyword evidence="3 7" id="KW-0813">Transport</keyword>
<feature type="transmembrane region" description="Helical" evidence="8">
    <location>
        <begin position="444"/>
        <end position="461"/>
    </location>
</feature>
<evidence type="ECO:0000256" key="6">
    <source>
        <dbReference type="ARBA" id="ARBA00023136"/>
    </source>
</evidence>
<feature type="transmembrane region" description="Helical" evidence="8">
    <location>
        <begin position="56"/>
        <end position="73"/>
    </location>
</feature>
<evidence type="ECO:0000256" key="3">
    <source>
        <dbReference type="ARBA" id="ARBA00022448"/>
    </source>
</evidence>
<dbReference type="Pfam" id="PF00083">
    <property type="entry name" value="Sugar_tr"/>
    <property type="match status" value="1"/>
</dbReference>
<organism evidence="10 11">
    <name type="scientific">Penicillium camemberti (strain FM 013)</name>
    <dbReference type="NCBI Taxonomy" id="1429867"/>
    <lineage>
        <taxon>Eukaryota</taxon>
        <taxon>Fungi</taxon>
        <taxon>Dikarya</taxon>
        <taxon>Ascomycota</taxon>
        <taxon>Pezizomycotina</taxon>
        <taxon>Eurotiomycetes</taxon>
        <taxon>Eurotiomycetidae</taxon>
        <taxon>Eurotiales</taxon>
        <taxon>Aspergillaceae</taxon>
        <taxon>Penicillium</taxon>
    </lineage>
</organism>
<dbReference type="PROSITE" id="PS50850">
    <property type="entry name" value="MFS"/>
    <property type="match status" value="1"/>
</dbReference>
<dbReference type="InterPro" id="IPR020846">
    <property type="entry name" value="MFS_dom"/>
</dbReference>